<feature type="non-terminal residue" evidence="1">
    <location>
        <position position="1"/>
    </location>
</feature>
<gene>
    <name evidence="1" type="primary">guaA_3</name>
    <name evidence="1" type="ORF">CM83_9229</name>
</gene>
<dbReference type="GO" id="GO:0071897">
    <property type="term" value="P:DNA biosynthetic process"/>
    <property type="evidence" value="ECO:0007669"/>
    <property type="project" value="UniProtKB-ARBA"/>
</dbReference>
<dbReference type="PANTHER" id="PTHR47331">
    <property type="entry name" value="PHD-TYPE DOMAIN-CONTAINING PROTEIN"/>
    <property type="match status" value="1"/>
</dbReference>
<protein>
    <submittedName>
        <fullName evidence="1">GMP synthase [glutamine-hydrolyzing]</fullName>
    </submittedName>
</protein>
<dbReference type="EMBL" id="GBHO01022888">
    <property type="protein sequence ID" value="JAG20716.1"/>
    <property type="molecule type" value="Transcribed_RNA"/>
</dbReference>
<feature type="non-terminal residue" evidence="1">
    <location>
        <position position="300"/>
    </location>
</feature>
<dbReference type="AlphaFoldDB" id="A0A0A9XM52"/>
<name>A0A0A9XM52_LYGHE</name>
<proteinExistence type="predicted"/>
<reference evidence="1" key="2">
    <citation type="submission" date="2014-07" db="EMBL/GenBank/DDBJ databases">
        <authorList>
            <person name="Hull J."/>
        </authorList>
    </citation>
    <scope>NUCLEOTIDE SEQUENCE</scope>
</reference>
<organism evidence="1">
    <name type="scientific">Lygus hesperus</name>
    <name type="common">Western plant bug</name>
    <dbReference type="NCBI Taxonomy" id="30085"/>
    <lineage>
        <taxon>Eukaryota</taxon>
        <taxon>Metazoa</taxon>
        <taxon>Ecdysozoa</taxon>
        <taxon>Arthropoda</taxon>
        <taxon>Hexapoda</taxon>
        <taxon>Insecta</taxon>
        <taxon>Pterygota</taxon>
        <taxon>Neoptera</taxon>
        <taxon>Paraneoptera</taxon>
        <taxon>Hemiptera</taxon>
        <taxon>Heteroptera</taxon>
        <taxon>Panheteroptera</taxon>
        <taxon>Cimicomorpha</taxon>
        <taxon>Miridae</taxon>
        <taxon>Mirini</taxon>
        <taxon>Lygus</taxon>
    </lineage>
</organism>
<dbReference type="InterPro" id="IPR043502">
    <property type="entry name" value="DNA/RNA_pol_sf"/>
</dbReference>
<dbReference type="PANTHER" id="PTHR47331:SF5">
    <property type="entry name" value="RIBONUCLEASE H"/>
    <property type="match status" value="1"/>
</dbReference>
<accession>A0A0A9XM52</accession>
<evidence type="ECO:0000313" key="1">
    <source>
        <dbReference type="EMBL" id="JAG20716.1"/>
    </source>
</evidence>
<reference evidence="1" key="1">
    <citation type="journal article" date="2014" name="PLoS ONE">
        <title>Transcriptome-Based Identification of ABC Transporters in the Western Tarnished Plant Bug Lygus hesperus.</title>
        <authorList>
            <person name="Hull J.J."/>
            <person name="Chaney K."/>
            <person name="Geib S.M."/>
            <person name="Fabrick J.A."/>
            <person name="Brent C.S."/>
            <person name="Walsh D."/>
            <person name="Lavine L.C."/>
        </authorList>
    </citation>
    <scope>NUCLEOTIDE SEQUENCE</scope>
</reference>
<dbReference type="SUPFAM" id="SSF56672">
    <property type="entry name" value="DNA/RNA polymerases"/>
    <property type="match status" value="1"/>
</dbReference>
<sequence length="300" mass="34076">GIQAFLDLIPGTPLQIKGEPSAMHTSLGWLVWGTIPAENPSHLDTALLANVGEPYEPQIDVILRSFWEQEEVSLPVPPSPDDAFCEKYFADTVSREESGRYVVRLPFHDGLVPKLGSTHSLALNRLFKLEKRFDKDTTFAHLYKENLRSYIDQGHLVPAKGSSPYIMTHHGVMKYPENGDPKMRVVFSPAERDPNGQTLNEYLLPGPKLQGDIGQIISRFRLHKVALTCDIKQMYREISLHPVDRRFQRILFRFSPNDPVQEWELTRVTFGIASAPYLALRTLRQLVQDEGSRYPLGSRA</sequence>